<dbReference type="CDD" id="cd00041">
    <property type="entry name" value="CUB"/>
    <property type="match status" value="2"/>
</dbReference>
<feature type="non-terminal residue" evidence="5">
    <location>
        <position position="1"/>
    </location>
</feature>
<dbReference type="EMBL" id="CALNXI010002469">
    <property type="protein sequence ID" value="CAH3188019.1"/>
    <property type="molecule type" value="Genomic_DNA"/>
</dbReference>
<protein>
    <recommendedName>
        <fullName evidence="4">CUB domain-containing protein</fullName>
    </recommendedName>
</protein>
<evidence type="ECO:0000256" key="2">
    <source>
        <dbReference type="ARBA" id="ARBA00023157"/>
    </source>
</evidence>
<dbReference type="PROSITE" id="PS01180">
    <property type="entry name" value="CUB"/>
    <property type="match status" value="2"/>
</dbReference>
<dbReference type="Pfam" id="PF00431">
    <property type="entry name" value="CUB"/>
    <property type="match status" value="2"/>
</dbReference>
<dbReference type="InterPro" id="IPR000859">
    <property type="entry name" value="CUB_dom"/>
</dbReference>
<dbReference type="PANTHER" id="PTHR24251:SF40">
    <property type="entry name" value="CUB DOMAIN-CONTAINING PROTEIN"/>
    <property type="match status" value="1"/>
</dbReference>
<evidence type="ECO:0000256" key="3">
    <source>
        <dbReference type="PROSITE-ProRule" id="PRU00059"/>
    </source>
</evidence>
<dbReference type="SUPFAM" id="SSF49854">
    <property type="entry name" value="Spermadhesin, CUB domain"/>
    <property type="match status" value="2"/>
</dbReference>
<evidence type="ECO:0000313" key="6">
    <source>
        <dbReference type="Proteomes" id="UP001159427"/>
    </source>
</evidence>
<feature type="domain" description="CUB" evidence="4">
    <location>
        <begin position="131"/>
        <end position="248"/>
    </location>
</feature>
<evidence type="ECO:0000313" key="5">
    <source>
        <dbReference type="EMBL" id="CAH3188019.1"/>
    </source>
</evidence>
<reference evidence="5 6" key="1">
    <citation type="submission" date="2022-05" db="EMBL/GenBank/DDBJ databases">
        <authorList>
            <consortium name="Genoscope - CEA"/>
            <person name="William W."/>
        </authorList>
    </citation>
    <scope>NUCLEOTIDE SEQUENCE [LARGE SCALE GENOMIC DNA]</scope>
</reference>
<dbReference type="InterPro" id="IPR035914">
    <property type="entry name" value="Sperma_CUB_dom_sf"/>
</dbReference>
<name>A0ABN8S909_9CNID</name>
<accession>A0ABN8S909</accession>
<dbReference type="SMART" id="SM00042">
    <property type="entry name" value="CUB"/>
    <property type="match status" value="2"/>
</dbReference>
<keyword evidence="1" id="KW-0677">Repeat</keyword>
<proteinExistence type="predicted"/>
<evidence type="ECO:0000256" key="1">
    <source>
        <dbReference type="ARBA" id="ARBA00022737"/>
    </source>
</evidence>
<gene>
    <name evidence="5" type="ORF">PEVE_00018078</name>
</gene>
<comment type="caution">
    <text evidence="5">The sequence shown here is derived from an EMBL/GenBank/DDBJ whole genome shotgun (WGS) entry which is preliminary data.</text>
</comment>
<keyword evidence="6" id="KW-1185">Reference proteome</keyword>
<organism evidence="5 6">
    <name type="scientific">Porites evermanni</name>
    <dbReference type="NCBI Taxonomy" id="104178"/>
    <lineage>
        <taxon>Eukaryota</taxon>
        <taxon>Metazoa</taxon>
        <taxon>Cnidaria</taxon>
        <taxon>Anthozoa</taxon>
        <taxon>Hexacorallia</taxon>
        <taxon>Scleractinia</taxon>
        <taxon>Fungiina</taxon>
        <taxon>Poritidae</taxon>
        <taxon>Porites</taxon>
    </lineage>
</organism>
<feature type="domain" description="CUB" evidence="4">
    <location>
        <begin position="8"/>
        <end position="125"/>
    </location>
</feature>
<comment type="caution">
    <text evidence="3">Lacks conserved residue(s) required for the propagation of feature annotation.</text>
</comment>
<evidence type="ECO:0000259" key="4">
    <source>
        <dbReference type="PROSITE" id="PS01180"/>
    </source>
</evidence>
<dbReference type="Proteomes" id="UP001159427">
    <property type="component" value="Unassembled WGS sequence"/>
</dbReference>
<sequence>FFSFSIGCPDIYRFTNSSGNLQSPKPHGSLLYPDNTSCNWTITIPGSHVHVQLSFKTFHLENCIDCKCDYVEVFDYTGPKQTSLGKFCGSVLPGPFFSSQQTLSIVFKSDHGNSFTGFTASFSSVLPGAVCRNFTQINSRVGDIHSPEFSSRNYSNNMDCIWQITTPPNTRIALEIAPMSIQSCDACRCDFLEVRDGNDSSDHLLTRLCGTNMKPSVILYSSGRYLWVRFRSDGKITSFGFLAMFKSSAIKGDSCPAVRKYPLKCPGKINVSPNKSPSVCCYHNGPNCCHSGGKRCTDRGSGIRDYCPRPNDNKQLKYCCVTSEGKPSCCVSSAVCPKIR</sequence>
<keyword evidence="2" id="KW-1015">Disulfide bond</keyword>
<dbReference type="Gene3D" id="2.60.120.290">
    <property type="entry name" value="Spermadhesin, CUB domain"/>
    <property type="match status" value="2"/>
</dbReference>
<dbReference type="PANTHER" id="PTHR24251">
    <property type="entry name" value="OVOCHYMASE-RELATED"/>
    <property type="match status" value="1"/>
</dbReference>